<dbReference type="InterPro" id="IPR000242">
    <property type="entry name" value="PTP_cat"/>
</dbReference>
<dbReference type="GO" id="GO:0004725">
    <property type="term" value="F:protein tyrosine phosphatase activity"/>
    <property type="evidence" value="ECO:0007669"/>
    <property type="project" value="UniProtKB-EC"/>
</dbReference>
<feature type="domain" description="Tyrosine-protein phosphatase" evidence="4">
    <location>
        <begin position="651"/>
        <end position="908"/>
    </location>
</feature>
<dbReference type="InterPro" id="IPR016130">
    <property type="entry name" value="Tyr_Pase_AS"/>
</dbReference>
<dbReference type="SUPFAM" id="SSF52799">
    <property type="entry name" value="(Phosphotyrosine protein) phosphatases II"/>
    <property type="match status" value="1"/>
</dbReference>
<organism evidence="7 8">
    <name type="scientific">Scheffersomyces spartinae</name>
    <dbReference type="NCBI Taxonomy" id="45513"/>
    <lineage>
        <taxon>Eukaryota</taxon>
        <taxon>Fungi</taxon>
        <taxon>Dikarya</taxon>
        <taxon>Ascomycota</taxon>
        <taxon>Saccharomycotina</taxon>
        <taxon>Pichiomycetes</taxon>
        <taxon>Debaryomycetaceae</taxon>
        <taxon>Scheffersomyces</taxon>
    </lineage>
</organism>
<evidence type="ECO:0000256" key="1">
    <source>
        <dbReference type="ARBA" id="ARBA00009649"/>
    </source>
</evidence>
<dbReference type="Pfam" id="PF00102">
    <property type="entry name" value="Y_phosphatase"/>
    <property type="match status" value="1"/>
</dbReference>
<dbReference type="Gene3D" id="3.90.190.10">
    <property type="entry name" value="Protein tyrosine phosphatase superfamily"/>
    <property type="match status" value="1"/>
</dbReference>
<dbReference type="CDD" id="cd18533">
    <property type="entry name" value="PTP_fungal"/>
    <property type="match status" value="1"/>
</dbReference>
<dbReference type="AlphaFoldDB" id="A0A9P7VCG3"/>
<dbReference type="PROSITE" id="PS50055">
    <property type="entry name" value="TYR_PHOSPHATASE_PTP"/>
    <property type="match status" value="1"/>
</dbReference>
<evidence type="ECO:0000259" key="4">
    <source>
        <dbReference type="PROSITE" id="PS50055"/>
    </source>
</evidence>
<dbReference type="PROSITE" id="PS50056">
    <property type="entry name" value="TYR_PHOSPHATASE_2"/>
    <property type="match status" value="1"/>
</dbReference>
<feature type="region of interest" description="Disordered" evidence="3">
    <location>
        <begin position="86"/>
        <end position="112"/>
    </location>
</feature>
<dbReference type="PANTHER" id="PTHR19134">
    <property type="entry name" value="RECEPTOR-TYPE TYROSINE-PROTEIN PHOSPHATASE"/>
    <property type="match status" value="1"/>
</dbReference>
<feature type="domain" description="Rhodanese" evidence="6">
    <location>
        <begin position="349"/>
        <end position="384"/>
    </location>
</feature>
<dbReference type="SUPFAM" id="SSF52821">
    <property type="entry name" value="Rhodanese/Cell cycle control phosphatase"/>
    <property type="match status" value="1"/>
</dbReference>
<dbReference type="InterPro" id="IPR029021">
    <property type="entry name" value="Prot-tyrosine_phosphatase-like"/>
</dbReference>
<dbReference type="GeneID" id="66116657"/>
<dbReference type="RefSeq" id="XP_043051065.1">
    <property type="nucleotide sequence ID" value="XM_043194013.1"/>
</dbReference>
<dbReference type="SMART" id="SM00194">
    <property type="entry name" value="PTPc"/>
    <property type="match status" value="1"/>
</dbReference>
<feature type="compositionally biased region" description="Low complexity" evidence="3">
    <location>
        <begin position="221"/>
        <end position="242"/>
    </location>
</feature>
<feature type="region of interest" description="Disordered" evidence="3">
    <location>
        <begin position="212"/>
        <end position="242"/>
    </location>
</feature>
<feature type="domain" description="Tyrosine specific protein phosphatases" evidence="5">
    <location>
        <begin position="839"/>
        <end position="899"/>
    </location>
</feature>
<dbReference type="Proteomes" id="UP000790833">
    <property type="component" value="Unassembled WGS sequence"/>
</dbReference>
<name>A0A9P7VCG3_9ASCO</name>
<evidence type="ECO:0000256" key="2">
    <source>
        <dbReference type="ARBA" id="ARBA00013064"/>
    </source>
</evidence>
<dbReference type="InterPro" id="IPR036873">
    <property type="entry name" value="Rhodanese-like_dom_sf"/>
</dbReference>
<dbReference type="PANTHER" id="PTHR19134:SF561">
    <property type="entry name" value="PROTEIN TYROSINE PHOSPHATASE 36E, ISOFORM A"/>
    <property type="match status" value="1"/>
</dbReference>
<feature type="compositionally biased region" description="Low complexity" evidence="3">
    <location>
        <begin position="165"/>
        <end position="177"/>
    </location>
</feature>
<feature type="compositionally biased region" description="Polar residues" evidence="3">
    <location>
        <begin position="1"/>
        <end position="29"/>
    </location>
</feature>
<reference evidence="7" key="1">
    <citation type="submission" date="2021-03" db="EMBL/GenBank/DDBJ databases">
        <authorList>
            <person name="Palmer J.M."/>
        </authorList>
    </citation>
    <scope>NUCLEOTIDE SEQUENCE</scope>
    <source>
        <strain evidence="7">ARV_011</strain>
    </source>
</reference>
<evidence type="ECO:0000313" key="8">
    <source>
        <dbReference type="Proteomes" id="UP000790833"/>
    </source>
</evidence>
<evidence type="ECO:0000313" key="7">
    <source>
        <dbReference type="EMBL" id="KAG7195520.1"/>
    </source>
</evidence>
<evidence type="ECO:0000259" key="5">
    <source>
        <dbReference type="PROSITE" id="PS50056"/>
    </source>
</evidence>
<accession>A0A9P7VCG3</accession>
<dbReference type="SMART" id="SM00404">
    <property type="entry name" value="PTPc_motif"/>
    <property type="match status" value="1"/>
</dbReference>
<feature type="compositionally biased region" description="Low complexity" evidence="3">
    <location>
        <begin position="90"/>
        <end position="102"/>
    </location>
</feature>
<sequence>MPPSPSLVTSASFVFPTTTTHDEQQQQLKTRNNTDNNNLNRPHLVQSSPVTIRTPPPIQKVIPTVPTIIPGADYFVEPKNCFHHGHVHSRSSSGASSNISLSKSHKPANNSISSMASTTSDLTIYENVVFHGQPVAPGLTNDEFVQDSSGVKNVLNLLLSLDGGNSSVSGGTPTTGTANSGPSRSTPLPKASSATESRFNLNKLGRFHTGGDYSCNGNEMTPSTSLSNTSSSSSSSSSLPSSTTTAKAALLKKQATLPINFPQAETPTTKNFGDLHLTIPLAGPSGSFFKSPVSMKGWSPSTSSIGASPITPLDESSIINLSPGQIKYCNLDQFQSLIEGESIYPSTSQLGKVLMIDIRPFSDFIHLHIFGSINICLPSTLLRRNNFDLNRCINSLPTMEKSMLQSYLAFKADSIKNNHTFSFPYSTNGLPPIILMDTHGALPNLLFFIKKWINNDLWDSSAQIFILSEDIKNLPDNLVESGKLSLLNTSSPISSIGAASFSMSTPVSTTCLTPSQLVGGAGPGGGPDSLGSPATRYISEENSLVSQFTLPSPRRVFKLRHNEELLATSMAVSDNPFETNYATALISNAKDNQSLPKWLRASLEGSNSISNDFHRLERLEQDRLNTAFTGYSEGYESDVPKISSGIEFGHKNRYKDIFLYEHSRVKLNDRREISDYINASYIDATTKVVTDLLPHRNKRTEDDEAGSHLKYIATQGPLNETAGDFWRCVLNEKCRLIISLTDETENGVSKCCPFWKSGAYETNGSIISVKIMDQERYHDSLLLRSFEVKRGNEVLYVLQAHLTSWPDMLTCELNEDIIKLITLKHYLVDICKPETLDYPVIVHCSAGCGRTGTLCAIDTVVNLISQRGDADFEYDPIFEIVNCFRKQRVSMVQTLRQYSLVYDVLWAYVKEGLVPKSEWLDLAALHTVQAFVDTVTLN</sequence>
<evidence type="ECO:0000256" key="3">
    <source>
        <dbReference type="SAM" id="MobiDB-lite"/>
    </source>
</evidence>
<dbReference type="InterPro" id="IPR050348">
    <property type="entry name" value="Protein-Tyr_Phosphatase"/>
</dbReference>
<comment type="caution">
    <text evidence="7">The sequence shown here is derived from an EMBL/GenBank/DDBJ whole genome shotgun (WGS) entry which is preliminary data.</text>
</comment>
<dbReference type="InterPro" id="IPR001763">
    <property type="entry name" value="Rhodanese-like_dom"/>
</dbReference>
<dbReference type="InterPro" id="IPR000387">
    <property type="entry name" value="Tyr_Pase_dom"/>
</dbReference>
<keyword evidence="8" id="KW-1185">Reference proteome</keyword>
<feature type="compositionally biased region" description="Polar residues" evidence="3">
    <location>
        <begin position="178"/>
        <end position="200"/>
    </location>
</feature>
<dbReference type="EC" id="3.1.3.48" evidence="2"/>
<feature type="compositionally biased region" description="Low complexity" evidence="3">
    <location>
        <begin position="30"/>
        <end position="41"/>
    </location>
</feature>
<comment type="similarity">
    <text evidence="1">Belongs to the protein-tyrosine phosphatase family. Non-receptor class subfamily.</text>
</comment>
<dbReference type="Gene3D" id="3.40.250.10">
    <property type="entry name" value="Rhodanese-like domain"/>
    <property type="match status" value="1"/>
</dbReference>
<dbReference type="PROSITE" id="PS50206">
    <property type="entry name" value="RHODANESE_3"/>
    <property type="match status" value="1"/>
</dbReference>
<dbReference type="OrthoDB" id="6058203at2759"/>
<evidence type="ECO:0000259" key="6">
    <source>
        <dbReference type="PROSITE" id="PS50206"/>
    </source>
</evidence>
<dbReference type="EMBL" id="JAHMUF010000003">
    <property type="protein sequence ID" value="KAG7195520.1"/>
    <property type="molecule type" value="Genomic_DNA"/>
</dbReference>
<dbReference type="PRINTS" id="PR00700">
    <property type="entry name" value="PRTYPHPHTASE"/>
</dbReference>
<gene>
    <name evidence="7" type="ORF">KQ657_003283</name>
</gene>
<protein>
    <recommendedName>
        <fullName evidence="2">protein-tyrosine-phosphatase</fullName>
        <ecNumber evidence="2">3.1.3.48</ecNumber>
    </recommendedName>
</protein>
<dbReference type="PROSITE" id="PS00383">
    <property type="entry name" value="TYR_PHOSPHATASE_1"/>
    <property type="match status" value="1"/>
</dbReference>
<proteinExistence type="inferred from homology"/>
<feature type="region of interest" description="Disordered" evidence="3">
    <location>
        <begin position="1"/>
        <end position="58"/>
    </location>
</feature>
<feature type="region of interest" description="Disordered" evidence="3">
    <location>
        <begin position="165"/>
        <end position="200"/>
    </location>
</feature>
<dbReference type="InterPro" id="IPR003595">
    <property type="entry name" value="Tyr_Pase_cat"/>
</dbReference>